<evidence type="ECO:0000256" key="3">
    <source>
        <dbReference type="ARBA" id="ARBA00023004"/>
    </source>
</evidence>
<dbReference type="GO" id="GO:0046872">
    <property type="term" value="F:metal ion binding"/>
    <property type="evidence" value="ECO:0007669"/>
    <property type="project" value="UniProtKB-KW"/>
</dbReference>
<dbReference type="GO" id="GO:0009055">
    <property type="term" value="F:electron transfer activity"/>
    <property type="evidence" value="ECO:0007669"/>
    <property type="project" value="InterPro"/>
</dbReference>
<dbReference type="NCBIfam" id="TIGR02603">
    <property type="entry name" value="CxxCH_TIGR02603"/>
    <property type="match status" value="1"/>
</dbReference>
<dbReference type="InterPro" id="IPR009056">
    <property type="entry name" value="Cyt_c-like_dom"/>
</dbReference>
<gene>
    <name evidence="5" type="ORF">METZ01_LOCUS229354</name>
</gene>
<keyword evidence="3" id="KW-0408">Iron</keyword>
<accession>A0A382GMX4</accession>
<feature type="domain" description="Cytochrome c" evidence="4">
    <location>
        <begin position="168"/>
        <end position="304"/>
    </location>
</feature>
<dbReference type="AlphaFoldDB" id="A0A382GMX4"/>
<organism evidence="5">
    <name type="scientific">marine metagenome</name>
    <dbReference type="NCBI Taxonomy" id="408172"/>
    <lineage>
        <taxon>unclassified sequences</taxon>
        <taxon>metagenomes</taxon>
        <taxon>ecological metagenomes</taxon>
    </lineage>
</organism>
<dbReference type="PANTHER" id="PTHR33546:SF1">
    <property type="entry name" value="LARGE, MULTIFUNCTIONAL SECRETED PROTEIN"/>
    <property type="match status" value="1"/>
</dbReference>
<feature type="non-terminal residue" evidence="5">
    <location>
        <position position="1"/>
    </location>
</feature>
<dbReference type="InterPro" id="IPR036909">
    <property type="entry name" value="Cyt_c-like_dom_sf"/>
</dbReference>
<dbReference type="EMBL" id="UINC01056451">
    <property type="protein sequence ID" value="SVB76500.1"/>
    <property type="molecule type" value="Genomic_DNA"/>
</dbReference>
<dbReference type="Gene3D" id="1.10.760.10">
    <property type="entry name" value="Cytochrome c-like domain"/>
    <property type="match status" value="1"/>
</dbReference>
<dbReference type="PANTHER" id="PTHR33546">
    <property type="entry name" value="LARGE, MULTIFUNCTIONAL SECRETED PROTEIN-RELATED"/>
    <property type="match status" value="1"/>
</dbReference>
<sequence length="304" mass="33752">SESEWKDRLFVRNIQVKDSKHSYKAVDDGLQRGVLAFPGKERETIVSVPDALAGATMIRTHPDDNRKRGKNFLHFDINLPAKLYVAVDTRIEAPDWVAFAFAKTGHTIVTSRDNRSFTVYAKDVPAGRVSLGDKDDLSVQLHDHLFFLSRTGQKKTSTPQAMSALPKASLTHGEEIFFGRGTCFACHQVRGRGLAVGPDLNAIFKRQDVKYVITSILEPDAYVVEGYQQTSLQMKDGRQLFGMILEETADALKLTLPTGEPVIVKPKDIKKRDDAKHSGMPASFAYTLSAQDTADLAAWIMSLK</sequence>
<evidence type="ECO:0000259" key="4">
    <source>
        <dbReference type="PROSITE" id="PS51007"/>
    </source>
</evidence>
<reference evidence="5" key="1">
    <citation type="submission" date="2018-05" db="EMBL/GenBank/DDBJ databases">
        <authorList>
            <person name="Lanie J.A."/>
            <person name="Ng W.-L."/>
            <person name="Kazmierczak K.M."/>
            <person name="Andrzejewski T.M."/>
            <person name="Davidsen T.M."/>
            <person name="Wayne K.J."/>
            <person name="Tettelin H."/>
            <person name="Glass J.I."/>
            <person name="Rusch D."/>
            <person name="Podicherti R."/>
            <person name="Tsui H.-C.T."/>
            <person name="Winkler M.E."/>
        </authorList>
    </citation>
    <scope>NUCLEOTIDE SEQUENCE</scope>
</reference>
<protein>
    <recommendedName>
        <fullName evidence="4">Cytochrome c domain-containing protein</fullName>
    </recommendedName>
</protein>
<name>A0A382GMX4_9ZZZZ</name>
<keyword evidence="1" id="KW-0349">Heme</keyword>
<dbReference type="GO" id="GO:0020037">
    <property type="term" value="F:heme binding"/>
    <property type="evidence" value="ECO:0007669"/>
    <property type="project" value="InterPro"/>
</dbReference>
<dbReference type="InterPro" id="IPR013427">
    <property type="entry name" value="Haem-bd_dom_put"/>
</dbReference>
<evidence type="ECO:0000256" key="2">
    <source>
        <dbReference type="ARBA" id="ARBA00022723"/>
    </source>
</evidence>
<dbReference type="PROSITE" id="PS51007">
    <property type="entry name" value="CYTC"/>
    <property type="match status" value="1"/>
</dbReference>
<evidence type="ECO:0000313" key="5">
    <source>
        <dbReference type="EMBL" id="SVB76500.1"/>
    </source>
</evidence>
<keyword evidence="2" id="KW-0479">Metal-binding</keyword>
<evidence type="ECO:0000256" key="1">
    <source>
        <dbReference type="ARBA" id="ARBA00022617"/>
    </source>
</evidence>
<dbReference type="SUPFAM" id="SSF46626">
    <property type="entry name" value="Cytochrome c"/>
    <property type="match status" value="1"/>
</dbReference>
<proteinExistence type="predicted"/>